<keyword evidence="5" id="KW-1185">Reference proteome</keyword>
<dbReference type="RefSeq" id="WP_059037010.1">
    <property type="nucleotide sequence ID" value="NZ_JAADZU010000085.1"/>
</dbReference>
<accession>A0A7K3LU97</accession>
<feature type="transmembrane region" description="Helical" evidence="3">
    <location>
        <begin position="26"/>
        <end position="51"/>
    </location>
</feature>
<keyword evidence="1" id="KW-0175">Coiled coil</keyword>
<keyword evidence="3" id="KW-0472">Membrane</keyword>
<organism evidence="4 5">
    <name type="scientific">Gordonia desulfuricans</name>
    <dbReference type="NCBI Taxonomy" id="89051"/>
    <lineage>
        <taxon>Bacteria</taxon>
        <taxon>Bacillati</taxon>
        <taxon>Actinomycetota</taxon>
        <taxon>Actinomycetes</taxon>
        <taxon>Mycobacteriales</taxon>
        <taxon>Gordoniaceae</taxon>
        <taxon>Gordonia</taxon>
    </lineage>
</organism>
<feature type="compositionally biased region" description="Acidic residues" evidence="2">
    <location>
        <begin position="341"/>
        <end position="363"/>
    </location>
</feature>
<dbReference type="Proteomes" id="UP000466307">
    <property type="component" value="Unassembled WGS sequence"/>
</dbReference>
<dbReference type="AlphaFoldDB" id="A0A7K3LU97"/>
<gene>
    <name evidence="4" type="ORF">GYA93_20035</name>
</gene>
<feature type="transmembrane region" description="Helical" evidence="3">
    <location>
        <begin position="307"/>
        <end position="327"/>
    </location>
</feature>
<keyword evidence="3" id="KW-1133">Transmembrane helix</keyword>
<feature type="coiled-coil region" evidence="1">
    <location>
        <begin position="189"/>
        <end position="223"/>
    </location>
</feature>
<evidence type="ECO:0000313" key="4">
    <source>
        <dbReference type="EMBL" id="NDK91843.1"/>
    </source>
</evidence>
<protein>
    <submittedName>
        <fullName evidence="4">Uncharacterized protein</fullName>
    </submittedName>
</protein>
<keyword evidence="3" id="KW-0812">Transmembrane</keyword>
<name>A0A7K3LU97_9ACTN</name>
<evidence type="ECO:0000256" key="3">
    <source>
        <dbReference type="SAM" id="Phobius"/>
    </source>
</evidence>
<dbReference type="EMBL" id="JAADZU010000085">
    <property type="protein sequence ID" value="NDK91843.1"/>
    <property type="molecule type" value="Genomic_DNA"/>
</dbReference>
<comment type="caution">
    <text evidence="4">The sequence shown here is derived from an EMBL/GenBank/DDBJ whole genome shotgun (WGS) entry which is preliminary data.</text>
</comment>
<feature type="region of interest" description="Disordered" evidence="2">
    <location>
        <begin position="334"/>
        <end position="369"/>
    </location>
</feature>
<reference evidence="4 5" key="1">
    <citation type="submission" date="2020-01" db="EMBL/GenBank/DDBJ databases">
        <title>Investigation of new actinobacteria for the biodesulphurisation of diesel fuel.</title>
        <authorList>
            <person name="Athi Narayanan S.M."/>
        </authorList>
    </citation>
    <scope>NUCLEOTIDE SEQUENCE [LARGE SCALE GENOMIC DNA]</scope>
    <source>
        <strain evidence="4 5">213E</strain>
    </source>
</reference>
<evidence type="ECO:0000256" key="2">
    <source>
        <dbReference type="SAM" id="MobiDB-lite"/>
    </source>
</evidence>
<proteinExistence type="predicted"/>
<evidence type="ECO:0000256" key="1">
    <source>
        <dbReference type="SAM" id="Coils"/>
    </source>
</evidence>
<evidence type="ECO:0000313" key="5">
    <source>
        <dbReference type="Proteomes" id="UP000466307"/>
    </source>
</evidence>
<sequence length="369" mass="37634">MSANSHRLEDEPSRRKRALGPVMRKLFGGVPLFLTVVLVGVIAGSVTFLAVGPDKHSSAADPSTEQIESARESVASAKMMFGLMTSALGSATGSIKSISEGADSVFDAVDTAHTASGQIVSAFDAAPGTSGAGGDVRSMTVAMSNGLGDLQSLASTAGQLDSLISPVITFLQKNKVPGSGELLTNLTALQSSSREISSQLGNLDDLKKEMKTLGDAVDEASGHLDEGVAQAQQAAQQLNTGLGQLASARGDTVAAANSVSKGVGQLTTVLNSISNNLESADDNLTPAGEQGVLAAPVVQVDNSDRTATALLVGGGSALLVMILMLVVGRVLRRDGRQPGDETPDDEIAGDATPDSDDAPETEELTALPR</sequence>